<organism evidence="2">
    <name type="scientific">Lepeophtheirus salmonis</name>
    <name type="common">Salmon louse</name>
    <name type="synonym">Caligus salmonis</name>
    <dbReference type="NCBI Taxonomy" id="72036"/>
    <lineage>
        <taxon>Eukaryota</taxon>
        <taxon>Metazoa</taxon>
        <taxon>Ecdysozoa</taxon>
        <taxon>Arthropoda</taxon>
        <taxon>Crustacea</taxon>
        <taxon>Multicrustacea</taxon>
        <taxon>Hexanauplia</taxon>
        <taxon>Copepoda</taxon>
        <taxon>Siphonostomatoida</taxon>
        <taxon>Caligidae</taxon>
        <taxon>Lepeophtheirus</taxon>
    </lineage>
</organism>
<evidence type="ECO:0000256" key="1">
    <source>
        <dbReference type="SAM" id="MobiDB-lite"/>
    </source>
</evidence>
<dbReference type="AlphaFoldDB" id="A0A0K2T9R4"/>
<dbReference type="PROSITE" id="PS51257">
    <property type="entry name" value="PROKAR_LIPOPROTEIN"/>
    <property type="match status" value="1"/>
</dbReference>
<sequence length="69" mass="7074">MMISAKFLRGPDSAAKKELNAFCSYSLSSGTSCSSNSTISSSTSSSSPESSSSSLGYNGPFSEELPMSS</sequence>
<feature type="region of interest" description="Disordered" evidence="1">
    <location>
        <begin position="27"/>
        <end position="69"/>
    </location>
</feature>
<reference evidence="2" key="1">
    <citation type="submission" date="2014-05" db="EMBL/GenBank/DDBJ databases">
        <authorList>
            <person name="Chronopoulou M."/>
        </authorList>
    </citation>
    <scope>NUCLEOTIDE SEQUENCE</scope>
    <source>
        <tissue evidence="2">Whole organism</tissue>
    </source>
</reference>
<proteinExistence type="predicted"/>
<evidence type="ECO:0000313" key="2">
    <source>
        <dbReference type="EMBL" id="CDW22540.1"/>
    </source>
</evidence>
<name>A0A0K2T9R4_LEPSM</name>
<protein>
    <submittedName>
        <fullName evidence="2">Uncharacterized protein</fullName>
    </submittedName>
</protein>
<feature type="compositionally biased region" description="Low complexity" evidence="1">
    <location>
        <begin position="27"/>
        <end position="54"/>
    </location>
</feature>
<dbReference type="EMBL" id="HACA01005179">
    <property type="protein sequence ID" value="CDW22540.1"/>
    <property type="molecule type" value="Transcribed_RNA"/>
</dbReference>
<accession>A0A0K2T9R4</accession>